<gene>
    <name evidence="2" type="ORF">HJG54_14155</name>
</gene>
<keyword evidence="1" id="KW-0472">Membrane</keyword>
<dbReference type="RefSeq" id="WP_316429390.1">
    <property type="nucleotide sequence ID" value="NZ_CP053586.1"/>
</dbReference>
<sequence>MITLLLLLINSIAVLAGVGRAIYLERPITRYFHEKEYITRLSLIQLLIAAGIALVVCWLSSSKFKFEGWRSPCILWLMIAIGFLFLAVDEAFELHEDFFQVAIFTAFNLKRNFITVRINDFIVLLYGLLSIGLIYLYLPTIKQNYSRRMLRHLTVGFALLLVMVILDTLGNRKEIPVLSGVLPTFTNVTLRRSLHVIEEAFKLFSQAFFIGGFCAAMQEAWFARKVQSLQKH</sequence>
<protein>
    <submittedName>
        <fullName evidence="2">Uncharacterized protein</fullName>
    </submittedName>
</protein>
<feature type="transmembrane region" description="Helical" evidence="1">
    <location>
        <begin position="37"/>
        <end position="59"/>
    </location>
</feature>
<feature type="transmembrane region" description="Helical" evidence="1">
    <location>
        <begin position="121"/>
        <end position="138"/>
    </location>
</feature>
<proteinExistence type="predicted"/>
<keyword evidence="1" id="KW-0812">Transmembrane</keyword>
<feature type="transmembrane region" description="Helical" evidence="1">
    <location>
        <begin position="71"/>
        <end position="88"/>
    </location>
</feature>
<evidence type="ECO:0000313" key="2">
    <source>
        <dbReference type="EMBL" id="WNZ23886.1"/>
    </source>
</evidence>
<feature type="transmembrane region" description="Helical" evidence="1">
    <location>
        <begin position="150"/>
        <end position="169"/>
    </location>
</feature>
<dbReference type="EMBL" id="CP053586">
    <property type="protein sequence ID" value="WNZ23886.1"/>
    <property type="molecule type" value="Genomic_DNA"/>
</dbReference>
<accession>A0AA96WKE9</accession>
<evidence type="ECO:0000256" key="1">
    <source>
        <dbReference type="SAM" id="Phobius"/>
    </source>
</evidence>
<name>A0AA96WKE9_9CYAN</name>
<dbReference type="AlphaFoldDB" id="A0AA96WKE9"/>
<organism evidence="2">
    <name type="scientific">Leptolyngbya sp. NK1-12</name>
    <dbReference type="NCBI Taxonomy" id="2547451"/>
    <lineage>
        <taxon>Bacteria</taxon>
        <taxon>Bacillati</taxon>
        <taxon>Cyanobacteriota</taxon>
        <taxon>Cyanophyceae</taxon>
        <taxon>Leptolyngbyales</taxon>
        <taxon>Leptolyngbyaceae</taxon>
        <taxon>Leptolyngbya group</taxon>
        <taxon>Leptolyngbya</taxon>
    </lineage>
</organism>
<keyword evidence="1" id="KW-1133">Transmembrane helix</keyword>
<reference evidence="2" key="1">
    <citation type="submission" date="2020-05" db="EMBL/GenBank/DDBJ databases">
        <authorList>
            <person name="Zhu T."/>
            <person name="Keshari N."/>
            <person name="Lu X."/>
        </authorList>
    </citation>
    <scope>NUCLEOTIDE SEQUENCE</scope>
    <source>
        <strain evidence="2">NK1-12</strain>
    </source>
</reference>